<comment type="subunit">
    <text evidence="5">Part of the 50S ribosomal subunit; part of the 5S rRNA/L5/L18/L25 subcomplex. Contacts the 5S rRNA. Binds to the 5S rRNA independently of L5 and L18.</text>
</comment>
<evidence type="ECO:0000256" key="1">
    <source>
        <dbReference type="ARBA" id="ARBA00022730"/>
    </source>
</evidence>
<sequence>MSTTVKAQKREQKENASLRQKGFIPAVVYGYKMDTQAVAVSEKELLKTIREVGRNGVLKLDVDGTSVNVVMNDYQMNVLKGEMIHVDFLAINMKEELEVSVQVHLVGTSVGVSEGGMIQQPNRELMITVKPSDIPENIDVDVSGLGIGDILTVADIRDKTKYTIINEDDFALAIVSAPRVEEEPEESVAAVEEKPAE</sequence>
<feature type="domain" description="Large ribosomal subunit protein bL25 beta" evidence="7">
    <location>
        <begin position="97"/>
        <end position="179"/>
    </location>
</feature>
<dbReference type="Pfam" id="PF14693">
    <property type="entry name" value="Ribosomal_TL5_C"/>
    <property type="match status" value="1"/>
</dbReference>
<comment type="caution">
    <text evidence="8">The sequence shown here is derived from an EMBL/GenBank/DDBJ whole genome shotgun (WGS) entry which is preliminary data.</text>
</comment>
<evidence type="ECO:0000259" key="7">
    <source>
        <dbReference type="Pfam" id="PF14693"/>
    </source>
</evidence>
<gene>
    <name evidence="5" type="primary">rplY</name>
    <name evidence="5" type="synonym">ctc</name>
    <name evidence="8" type="ORF">C7437_11034</name>
</gene>
<dbReference type="NCBIfam" id="NF004133">
    <property type="entry name" value="PRK05618.2-4"/>
    <property type="match status" value="1"/>
</dbReference>
<accession>A0A2W7MDL6</accession>
<evidence type="ECO:0000256" key="3">
    <source>
        <dbReference type="ARBA" id="ARBA00022980"/>
    </source>
</evidence>
<name>A0A2W7MDL6_9BACI</name>
<dbReference type="Gene3D" id="2.40.240.10">
    <property type="entry name" value="Ribosomal Protein L25, Chain P"/>
    <property type="match status" value="1"/>
</dbReference>
<comment type="function">
    <text evidence="5">This is one of the proteins that binds to the 5S RNA in the ribosome where it forms part of the central protuberance.</text>
</comment>
<protein>
    <recommendedName>
        <fullName evidence="5">Large ribosomal subunit protein bL25</fullName>
    </recommendedName>
    <alternativeName>
        <fullName evidence="5">General stress protein CTC</fullName>
    </alternativeName>
</protein>
<dbReference type="InterPro" id="IPR011035">
    <property type="entry name" value="Ribosomal_bL25/Gln-tRNA_synth"/>
</dbReference>
<dbReference type="Gene3D" id="2.170.120.20">
    <property type="entry name" value="Ribosomal protein L25, beta domain"/>
    <property type="match status" value="1"/>
</dbReference>
<reference evidence="8 9" key="1">
    <citation type="submission" date="2018-06" db="EMBL/GenBank/DDBJ databases">
        <title>Genomic Encyclopedia of Type Strains, Phase IV (KMG-IV): sequencing the most valuable type-strain genomes for metagenomic binning, comparative biology and taxonomic classification.</title>
        <authorList>
            <person name="Goeker M."/>
        </authorList>
    </citation>
    <scope>NUCLEOTIDE SEQUENCE [LARGE SCALE GENOMIC DNA]</scope>
    <source>
        <strain evidence="8 9">DSM 5</strain>
    </source>
</reference>
<dbReference type="Pfam" id="PF01386">
    <property type="entry name" value="Ribosomal_L25p"/>
    <property type="match status" value="1"/>
</dbReference>
<dbReference type="PANTHER" id="PTHR33284">
    <property type="entry name" value="RIBOSOMAL PROTEIN L25/GLN-TRNA SYNTHETASE, ANTI-CODON-BINDING DOMAIN-CONTAINING PROTEIN"/>
    <property type="match status" value="1"/>
</dbReference>
<evidence type="ECO:0000313" key="8">
    <source>
        <dbReference type="EMBL" id="PZX02835.1"/>
    </source>
</evidence>
<dbReference type="SUPFAM" id="SSF50715">
    <property type="entry name" value="Ribosomal protein L25-like"/>
    <property type="match status" value="1"/>
</dbReference>
<keyword evidence="1 5" id="KW-0699">rRNA-binding</keyword>
<dbReference type="GO" id="GO:0003735">
    <property type="term" value="F:structural constituent of ribosome"/>
    <property type="evidence" value="ECO:0007669"/>
    <property type="project" value="InterPro"/>
</dbReference>
<evidence type="ECO:0000256" key="2">
    <source>
        <dbReference type="ARBA" id="ARBA00022884"/>
    </source>
</evidence>
<dbReference type="OrthoDB" id="9790002at2"/>
<dbReference type="GO" id="GO:0022625">
    <property type="term" value="C:cytosolic large ribosomal subunit"/>
    <property type="evidence" value="ECO:0007669"/>
    <property type="project" value="TreeGrafter"/>
</dbReference>
<dbReference type="InterPro" id="IPR001021">
    <property type="entry name" value="Ribosomal_bL25_long"/>
</dbReference>
<feature type="domain" description="Large ribosomal subunit protein bL25 L25" evidence="6">
    <location>
        <begin position="6"/>
        <end position="88"/>
    </location>
</feature>
<evidence type="ECO:0000313" key="9">
    <source>
        <dbReference type="Proteomes" id="UP000248646"/>
    </source>
</evidence>
<evidence type="ECO:0000256" key="5">
    <source>
        <dbReference type="HAMAP-Rule" id="MF_01334"/>
    </source>
</evidence>
<evidence type="ECO:0000256" key="4">
    <source>
        <dbReference type="ARBA" id="ARBA00023274"/>
    </source>
</evidence>
<dbReference type="InterPro" id="IPR020057">
    <property type="entry name" value="Ribosomal_bL25_b-dom"/>
</dbReference>
<dbReference type="AlphaFoldDB" id="A0A2W7MDL6"/>
<keyword evidence="4 5" id="KW-0687">Ribonucleoprotein</keyword>
<keyword evidence="9" id="KW-1185">Reference proteome</keyword>
<comment type="similarity">
    <text evidence="5">Belongs to the bacterial ribosomal protein bL25 family. CTC subfamily.</text>
</comment>
<keyword evidence="2 5" id="KW-0694">RNA-binding</keyword>
<dbReference type="RefSeq" id="WP_111440811.1">
    <property type="nucleotide sequence ID" value="NZ_QKZI01000010.1"/>
</dbReference>
<dbReference type="PANTHER" id="PTHR33284:SF1">
    <property type="entry name" value="RIBOSOMAL PROTEIN L25_GLN-TRNA SYNTHETASE, ANTI-CODON-BINDING DOMAIN-CONTAINING PROTEIN"/>
    <property type="match status" value="1"/>
</dbReference>
<keyword evidence="3 5" id="KW-0689">Ribosomal protein</keyword>
<dbReference type="GO" id="GO:0008097">
    <property type="term" value="F:5S rRNA binding"/>
    <property type="evidence" value="ECO:0007669"/>
    <property type="project" value="InterPro"/>
</dbReference>
<dbReference type="CDD" id="cd00495">
    <property type="entry name" value="Ribosomal_L25_TL5_CTC"/>
    <property type="match status" value="1"/>
</dbReference>
<dbReference type="InterPro" id="IPR037121">
    <property type="entry name" value="Ribosomal_bL25_C"/>
</dbReference>
<dbReference type="InterPro" id="IPR020056">
    <property type="entry name" value="Rbsml_bL25/Gln-tRNA_synth_N"/>
</dbReference>
<dbReference type="InterPro" id="IPR020930">
    <property type="entry name" value="Ribosomal_uL5_bac-type"/>
</dbReference>
<organism evidence="8 9">
    <name type="scientific">Psychrobacillus insolitus</name>
    <dbReference type="NCBI Taxonomy" id="1461"/>
    <lineage>
        <taxon>Bacteria</taxon>
        <taxon>Bacillati</taxon>
        <taxon>Bacillota</taxon>
        <taxon>Bacilli</taxon>
        <taxon>Bacillales</taxon>
        <taxon>Bacillaceae</taxon>
        <taxon>Psychrobacillus</taxon>
    </lineage>
</organism>
<proteinExistence type="inferred from homology"/>
<dbReference type="HAMAP" id="MF_01334">
    <property type="entry name" value="Ribosomal_bL25_CTC"/>
    <property type="match status" value="1"/>
</dbReference>
<dbReference type="InterPro" id="IPR029751">
    <property type="entry name" value="Ribosomal_L25_dom"/>
</dbReference>
<dbReference type="NCBIfam" id="TIGR00731">
    <property type="entry name" value="bL25_bact_ctc"/>
    <property type="match status" value="1"/>
</dbReference>
<dbReference type="EMBL" id="QKZI01000010">
    <property type="protein sequence ID" value="PZX02835.1"/>
    <property type="molecule type" value="Genomic_DNA"/>
</dbReference>
<evidence type="ECO:0000259" key="6">
    <source>
        <dbReference type="Pfam" id="PF01386"/>
    </source>
</evidence>
<dbReference type="Proteomes" id="UP000248646">
    <property type="component" value="Unassembled WGS sequence"/>
</dbReference>
<dbReference type="GO" id="GO:0006412">
    <property type="term" value="P:translation"/>
    <property type="evidence" value="ECO:0007669"/>
    <property type="project" value="UniProtKB-UniRule"/>
</dbReference>